<dbReference type="AlphaFoldDB" id="A0A1M7DT01"/>
<proteinExistence type="predicted"/>
<gene>
    <name evidence="1" type="ORF">SAMN05444159_6921</name>
</gene>
<name>A0A1M7DT01_9BRAD</name>
<dbReference type="Proteomes" id="UP000189935">
    <property type="component" value="Chromosome I"/>
</dbReference>
<evidence type="ECO:0000313" key="2">
    <source>
        <dbReference type="Proteomes" id="UP000189935"/>
    </source>
</evidence>
<accession>A0A1M7DT01</accession>
<dbReference type="RefSeq" id="WP_079544002.1">
    <property type="nucleotide sequence ID" value="NZ_LT670844.1"/>
</dbReference>
<evidence type="ECO:0000313" key="1">
    <source>
        <dbReference type="EMBL" id="SHL82641.1"/>
    </source>
</evidence>
<reference evidence="1 2" key="1">
    <citation type="submission" date="2016-11" db="EMBL/GenBank/DDBJ databases">
        <authorList>
            <person name="Jaros S."/>
            <person name="Januszkiewicz K."/>
            <person name="Wedrychowicz H."/>
        </authorList>
    </citation>
    <scope>NUCLEOTIDE SEQUENCE [LARGE SCALE GENOMIC DNA]</scope>
    <source>
        <strain evidence="1 2">GAS499</strain>
    </source>
</reference>
<protein>
    <submittedName>
        <fullName evidence="1">Uncharacterized protein</fullName>
    </submittedName>
</protein>
<dbReference type="OrthoDB" id="8218322at2"/>
<sequence>MESLWSRAGIDVPVTPALPAPAKFRTPRLEPGFVHAGLVDVVVDEVAVESVGITGSEALGPTVPVMGNTFGTGTGGVEPTPRLPISKDPNGIPVRAPPPGVVGNVDVGLDDAAILPEPEPHIPDIPDVSRIPGDPEVTGISGVTVIGGNVVAPEVVVVVGVAVVPEPAAVAGAAVPTAIPPPSKLAVDPNISEGEVATVVHAVELVMVGIVIVPVTPVGKGLTPGDVISVLPSGIPVGELVEPAEMPRGEVAPIVGVGVTVPSNGTSTCAMAGLPTKSAGSTAAISRSLVGVLGFPAEPPRQAPTSIIATGLLAVKLSDIGQSWVTVHEVLKTSAAADVQFLVQRIIQFLLFRVELRKPPLLRLARWRARLEIVGARLHVNGRRSGRRRGC</sequence>
<organism evidence="1 2">
    <name type="scientific">Bradyrhizobium lablabi</name>
    <dbReference type="NCBI Taxonomy" id="722472"/>
    <lineage>
        <taxon>Bacteria</taxon>
        <taxon>Pseudomonadati</taxon>
        <taxon>Pseudomonadota</taxon>
        <taxon>Alphaproteobacteria</taxon>
        <taxon>Hyphomicrobiales</taxon>
        <taxon>Nitrobacteraceae</taxon>
        <taxon>Bradyrhizobium</taxon>
    </lineage>
</organism>
<dbReference type="EMBL" id="LT670844">
    <property type="protein sequence ID" value="SHL82641.1"/>
    <property type="molecule type" value="Genomic_DNA"/>
</dbReference>